<name>A0AAD5T426_9FUNG</name>
<keyword evidence="4" id="KW-1185">Reference proteome</keyword>
<dbReference type="Gene3D" id="1.25.40.20">
    <property type="entry name" value="Ankyrin repeat-containing domain"/>
    <property type="match status" value="1"/>
</dbReference>
<dbReference type="AlphaFoldDB" id="A0AAD5T426"/>
<dbReference type="EMBL" id="JADGJH010000467">
    <property type="protein sequence ID" value="KAJ3128391.1"/>
    <property type="molecule type" value="Genomic_DNA"/>
</dbReference>
<evidence type="ECO:0000256" key="2">
    <source>
        <dbReference type="ARBA" id="ARBA00023043"/>
    </source>
</evidence>
<reference evidence="3" key="1">
    <citation type="submission" date="2020-05" db="EMBL/GenBank/DDBJ databases">
        <title>Phylogenomic resolution of chytrid fungi.</title>
        <authorList>
            <person name="Stajich J.E."/>
            <person name="Amses K."/>
            <person name="Simmons R."/>
            <person name="Seto K."/>
            <person name="Myers J."/>
            <person name="Bonds A."/>
            <person name="Quandt C.A."/>
            <person name="Barry K."/>
            <person name="Liu P."/>
            <person name="Grigoriev I."/>
            <person name="Longcore J.E."/>
            <person name="James T.Y."/>
        </authorList>
    </citation>
    <scope>NUCLEOTIDE SEQUENCE</scope>
    <source>
        <strain evidence="3">JEL0513</strain>
    </source>
</reference>
<evidence type="ECO:0000313" key="3">
    <source>
        <dbReference type="EMBL" id="KAJ3128391.1"/>
    </source>
</evidence>
<dbReference type="GO" id="GO:0045944">
    <property type="term" value="P:positive regulation of transcription by RNA polymerase II"/>
    <property type="evidence" value="ECO:0007669"/>
    <property type="project" value="TreeGrafter"/>
</dbReference>
<accession>A0AAD5T426</accession>
<protein>
    <recommendedName>
        <fullName evidence="5">Ankyrin repeat domain-containing protein</fullName>
    </recommendedName>
</protein>
<proteinExistence type="predicted"/>
<evidence type="ECO:0008006" key="5">
    <source>
        <dbReference type="Google" id="ProtNLM"/>
    </source>
</evidence>
<dbReference type="InterPro" id="IPR002110">
    <property type="entry name" value="Ankyrin_rpt"/>
</dbReference>
<evidence type="ECO:0000313" key="4">
    <source>
        <dbReference type="Proteomes" id="UP001211907"/>
    </source>
</evidence>
<comment type="caution">
    <text evidence="3">The sequence shown here is derived from an EMBL/GenBank/DDBJ whole genome shotgun (WGS) entry which is preliminary data.</text>
</comment>
<sequence length="460" mass="52859">MLNLSNSSIDELPTDGYGFESHEYDADADYYAGHAKHYFNKTIRDKKFVIWEGEYESPSLTYIYVEMWNEKKSTKLGVLDAWLLTREYGQNIFQTADIPSQEVCDMAREFFNADEMLVPKITSQILGNDHDRINAANEGDILYINEVHVAKFSRGQGLSLEIIRGLFEHLENRWAISAFFPAPWGVQDQNRHGFHNEEAFIAAKEIPTEKIARLFAKLGYIQVGTSHYWFLERSHVSEYDLDTSKLVISKDPERPKTPVFEGVDQELLDWLTAEQVSDISTLDSLLARGASLEKIFALHHAAVAHNFEMVEFLVNNYDLDVNLQDHHGNTPLHLATESLKMKFFLVSHGANVDVKNIDDKKPIDKLLEEIEDMKKYRMAFFIPTFSIDRWTEEMSKFLLTSFSEPSAKNQALRELHAGLKECDNELKIKAEELTIEPTYLNKLLNDYKVLSDVLAACEKL</sequence>
<organism evidence="3 4">
    <name type="scientific">Physocladia obscura</name>
    <dbReference type="NCBI Taxonomy" id="109957"/>
    <lineage>
        <taxon>Eukaryota</taxon>
        <taxon>Fungi</taxon>
        <taxon>Fungi incertae sedis</taxon>
        <taxon>Chytridiomycota</taxon>
        <taxon>Chytridiomycota incertae sedis</taxon>
        <taxon>Chytridiomycetes</taxon>
        <taxon>Chytridiales</taxon>
        <taxon>Chytriomycetaceae</taxon>
        <taxon>Physocladia</taxon>
    </lineage>
</organism>
<dbReference type="PANTHER" id="PTHR24193">
    <property type="entry name" value="ANKYRIN REPEAT PROTEIN"/>
    <property type="match status" value="1"/>
</dbReference>
<dbReference type="InterPro" id="IPR036770">
    <property type="entry name" value="Ankyrin_rpt-contain_sf"/>
</dbReference>
<gene>
    <name evidence="3" type="ORF">HK100_009203</name>
</gene>
<dbReference type="PANTHER" id="PTHR24193:SF121">
    <property type="entry name" value="ADA2A-CONTAINING COMPLEX COMPONENT 3, ISOFORM D"/>
    <property type="match status" value="1"/>
</dbReference>
<keyword evidence="1" id="KW-0677">Repeat</keyword>
<evidence type="ECO:0000256" key="1">
    <source>
        <dbReference type="ARBA" id="ARBA00022737"/>
    </source>
</evidence>
<dbReference type="SUPFAM" id="SSF48403">
    <property type="entry name" value="Ankyrin repeat"/>
    <property type="match status" value="1"/>
</dbReference>
<dbReference type="InterPro" id="IPR050663">
    <property type="entry name" value="Ankyrin-SOCS_Box"/>
</dbReference>
<dbReference type="Pfam" id="PF12796">
    <property type="entry name" value="Ank_2"/>
    <property type="match status" value="1"/>
</dbReference>
<dbReference type="Proteomes" id="UP001211907">
    <property type="component" value="Unassembled WGS sequence"/>
</dbReference>
<dbReference type="SMART" id="SM00248">
    <property type="entry name" value="ANK"/>
    <property type="match status" value="2"/>
</dbReference>
<dbReference type="GO" id="GO:0005634">
    <property type="term" value="C:nucleus"/>
    <property type="evidence" value="ECO:0007669"/>
    <property type="project" value="TreeGrafter"/>
</dbReference>
<dbReference type="GO" id="GO:0000976">
    <property type="term" value="F:transcription cis-regulatory region binding"/>
    <property type="evidence" value="ECO:0007669"/>
    <property type="project" value="TreeGrafter"/>
</dbReference>
<keyword evidence="2" id="KW-0040">ANK repeat</keyword>